<gene>
    <name evidence="4" type="ORF">JoomaDRAFT_2673</name>
</gene>
<dbReference type="HOGENOM" id="CLU_006105_3_1_10"/>
<dbReference type="Proteomes" id="UP000004690">
    <property type="component" value="Unassembled WGS sequence"/>
</dbReference>
<reference evidence="4 5" key="1">
    <citation type="submission" date="2012-02" db="EMBL/GenBank/DDBJ databases">
        <title>Improved High-Quality Draft genome of Joostella marina DSM 19592.</title>
        <authorList>
            <consortium name="US DOE Joint Genome Institute (JGI-PGF)"/>
            <person name="Lucas S."/>
            <person name="Copeland A."/>
            <person name="Lapidus A."/>
            <person name="Bruce D."/>
            <person name="Goodwin L."/>
            <person name="Pitluck S."/>
            <person name="Peters L."/>
            <person name="Chertkov O."/>
            <person name="Ovchinnikova G."/>
            <person name="Kyrpides N."/>
            <person name="Mavromatis K."/>
            <person name="Detter J.C."/>
            <person name="Han C."/>
            <person name="Land M."/>
            <person name="Hauser L."/>
            <person name="Markowitz V."/>
            <person name="Cheng J.-F."/>
            <person name="Hugenholtz P."/>
            <person name="Woyke T."/>
            <person name="Wu D."/>
            <person name="Tindall B."/>
            <person name="Brambilla E."/>
            <person name="Klenk H.-P."/>
            <person name="Eisen J.A."/>
        </authorList>
    </citation>
    <scope>NUCLEOTIDE SEQUENCE [LARGE SCALE GENOMIC DNA]</scope>
    <source>
        <strain evidence="4 5">DSM 19592</strain>
    </source>
</reference>
<proteinExistence type="predicted"/>
<protein>
    <submittedName>
        <fullName evidence="4">Dipeptidyl peptidase IV (DPP IV)/prolyl oligopeptidase family protein</fullName>
    </submittedName>
</protein>
<organism evidence="4 5">
    <name type="scientific">Galbibacter orientalis DSM 19592</name>
    <dbReference type="NCBI Taxonomy" id="926559"/>
    <lineage>
        <taxon>Bacteria</taxon>
        <taxon>Pseudomonadati</taxon>
        <taxon>Bacteroidota</taxon>
        <taxon>Flavobacteriia</taxon>
        <taxon>Flavobacteriales</taxon>
        <taxon>Flavobacteriaceae</taxon>
        <taxon>Galbibacter</taxon>
    </lineage>
</organism>
<dbReference type="Gene3D" id="3.40.50.1820">
    <property type="entry name" value="alpha/beta hydrolase"/>
    <property type="match status" value="1"/>
</dbReference>
<feature type="domain" description="Dipeptidylpeptidase IV N-terminal" evidence="3">
    <location>
        <begin position="167"/>
        <end position="466"/>
    </location>
</feature>
<name>I3C7Q2_9FLAO</name>
<dbReference type="Pfam" id="PF00930">
    <property type="entry name" value="DPPIV_N"/>
    <property type="match status" value="1"/>
</dbReference>
<dbReference type="PANTHER" id="PTHR11731:SF118">
    <property type="entry name" value="BLR1971 PROTEIN"/>
    <property type="match status" value="1"/>
</dbReference>
<evidence type="ECO:0000259" key="2">
    <source>
        <dbReference type="Pfam" id="PF00326"/>
    </source>
</evidence>
<dbReference type="Pfam" id="PF00326">
    <property type="entry name" value="Peptidase_S9"/>
    <property type="match status" value="1"/>
</dbReference>
<evidence type="ECO:0000313" key="5">
    <source>
        <dbReference type="Proteomes" id="UP000004690"/>
    </source>
</evidence>
<dbReference type="InterPro" id="IPR001375">
    <property type="entry name" value="Peptidase_S9_cat"/>
</dbReference>
<sequence>MYSFILMYSKKTYLCKICVFITLFNSLFSFAQGTLKDYKRSIAVDTLFKNKTYNTPTAFYWQNNQLFWYVNNTPQGKEYIKVNALSSSQELAFDHERMAKSLSILTEGTITSGKIAITDLEFNTEQNSVLFNTDSLKVKCNLSDYTLTVLDTLEKSNRQHYWGSKDDEREGEPVVSPDKKYTAYVKNYNLYIKNIKTEEETQLSYDGSNGYYYSWQIKWAPDGKKIMAYKLRPAEDHKIYFVESSPTDQLQPKLQSRDYLKPGDQVAFRSPQLFLIASKKHIRIPTDEFQQQFHLGTIQWLEDSGAFRFEYNERGHQKYRVISVDATTGKVQVIINETSPTFIDYSEKKYRYDTSDGAQIIWASERDGWNHLYLYDAKTGKVIRQITKGKWPVREVVKVDEENKRIYFIASGLDQDQDPYFKHYCSIDFNGKNFKRYTEENGNHKVSFSDDYQYYVDQYSRVDMPPVTLLKNQKGEIIKELQKADISELLATGWKSPEVFNAKGRDGKTDIWGIIVRPTNFDPSKTYPIIEYIYAGPHDSFVPKSFQSYYWSMSSLAELGFIVVQIDGMGTSNRSKAFHNVCWKNLKDAGFPDRKLWMQAAAKKYPYMNIEKVGIRGTSAGGQNAGAALVFNSDFYDVAVASCGCHDNRMDKIWWNEQWMGFPIGPQYAACSNIENATQMEGDLMLIVGEVDDNVDPASTYQFANALIKAGKNFELVVVPGMGHSSGGTFGDKKRKDFFVKKLLEVDPPSWDEIYN</sequence>
<feature type="domain" description="Peptidase S9 prolyl oligopeptidase catalytic" evidence="2">
    <location>
        <begin position="548"/>
        <end position="727"/>
    </location>
</feature>
<dbReference type="SUPFAM" id="SSF53474">
    <property type="entry name" value="alpha/beta-Hydrolases"/>
    <property type="match status" value="1"/>
</dbReference>
<dbReference type="InterPro" id="IPR002469">
    <property type="entry name" value="Peptidase_S9B_N"/>
</dbReference>
<dbReference type="AlphaFoldDB" id="I3C7Q2"/>
<dbReference type="GO" id="GO:0006508">
    <property type="term" value="P:proteolysis"/>
    <property type="evidence" value="ECO:0007669"/>
    <property type="project" value="InterPro"/>
</dbReference>
<dbReference type="InterPro" id="IPR029058">
    <property type="entry name" value="AB_hydrolase_fold"/>
</dbReference>
<dbReference type="GO" id="GO:0008236">
    <property type="term" value="F:serine-type peptidase activity"/>
    <property type="evidence" value="ECO:0007669"/>
    <property type="project" value="InterPro"/>
</dbReference>
<keyword evidence="1" id="KW-1133">Transmembrane helix</keyword>
<dbReference type="Gene3D" id="2.140.10.30">
    <property type="entry name" value="Dipeptidylpeptidase IV, N-terminal domain"/>
    <property type="match status" value="1"/>
</dbReference>
<dbReference type="PANTHER" id="PTHR11731">
    <property type="entry name" value="PROTEASE FAMILY S9B,C DIPEPTIDYL-PEPTIDASE IV-RELATED"/>
    <property type="match status" value="1"/>
</dbReference>
<dbReference type="EMBL" id="JH651379">
    <property type="protein sequence ID" value="EIJ39645.1"/>
    <property type="molecule type" value="Genomic_DNA"/>
</dbReference>
<dbReference type="eggNOG" id="COG1506">
    <property type="taxonomic scope" value="Bacteria"/>
</dbReference>
<evidence type="ECO:0000313" key="4">
    <source>
        <dbReference type="EMBL" id="EIJ39645.1"/>
    </source>
</evidence>
<dbReference type="STRING" id="926559.JoomaDRAFT_2673"/>
<dbReference type="InterPro" id="IPR050278">
    <property type="entry name" value="Serine_Prot_S9B/DPPIV"/>
</dbReference>
<accession>I3C7Q2</accession>
<feature type="transmembrane region" description="Helical" evidence="1">
    <location>
        <begin position="12"/>
        <end position="31"/>
    </location>
</feature>
<keyword evidence="5" id="KW-1185">Reference proteome</keyword>
<keyword evidence="1" id="KW-0812">Transmembrane</keyword>
<evidence type="ECO:0000256" key="1">
    <source>
        <dbReference type="SAM" id="Phobius"/>
    </source>
</evidence>
<evidence type="ECO:0000259" key="3">
    <source>
        <dbReference type="Pfam" id="PF00930"/>
    </source>
</evidence>
<keyword evidence="1" id="KW-0472">Membrane</keyword>
<dbReference type="SUPFAM" id="SSF82171">
    <property type="entry name" value="DPP6 N-terminal domain-like"/>
    <property type="match status" value="1"/>
</dbReference>
<dbReference type="RefSeq" id="WP_008613273.1">
    <property type="nucleotide sequence ID" value="NZ_JH651379.1"/>
</dbReference>